<evidence type="ECO:0000313" key="9">
    <source>
        <dbReference type="EMBL" id="MBC8611494.1"/>
    </source>
</evidence>
<feature type="region of interest" description="Disordered" evidence="4">
    <location>
        <begin position="502"/>
        <end position="608"/>
    </location>
</feature>
<evidence type="ECO:0000256" key="6">
    <source>
        <dbReference type="SAM" id="SignalP"/>
    </source>
</evidence>
<protein>
    <submittedName>
        <fullName evidence="9">Cys-Gln thioester bond-forming surface protein</fullName>
    </submittedName>
</protein>
<gene>
    <name evidence="9" type="ORF">H8702_10320</name>
</gene>
<dbReference type="InterPro" id="IPR013783">
    <property type="entry name" value="Ig-like_fold"/>
</dbReference>
<comment type="similarity">
    <text evidence="1">Belongs to the serine-aspartate repeat-containing protein (SDr) family.</text>
</comment>
<feature type="compositionally biased region" description="Low complexity" evidence="4">
    <location>
        <begin position="567"/>
        <end position="583"/>
    </location>
</feature>
<dbReference type="EMBL" id="JACRTL010000006">
    <property type="protein sequence ID" value="MBC8611494.1"/>
    <property type="molecule type" value="Genomic_DNA"/>
</dbReference>
<accession>A0A8J6P260</accession>
<feature type="domain" description="SpaA-like prealbumin fold" evidence="8">
    <location>
        <begin position="886"/>
        <end position="944"/>
    </location>
</feature>
<feature type="domain" description="SpaA-like prealbumin fold" evidence="8">
    <location>
        <begin position="307"/>
        <end position="386"/>
    </location>
</feature>
<keyword evidence="5" id="KW-1133">Transmembrane helix</keyword>
<dbReference type="GO" id="GO:0030246">
    <property type="term" value="F:carbohydrate binding"/>
    <property type="evidence" value="ECO:0007669"/>
    <property type="project" value="InterPro"/>
</dbReference>
<dbReference type="Pfam" id="PF17802">
    <property type="entry name" value="SpaA"/>
    <property type="match status" value="7"/>
</dbReference>
<feature type="domain" description="Thioester" evidence="7">
    <location>
        <begin position="79"/>
        <end position="165"/>
    </location>
</feature>
<feature type="domain" description="SpaA-like prealbumin fold" evidence="8">
    <location>
        <begin position="729"/>
        <end position="826"/>
    </location>
</feature>
<evidence type="ECO:0000256" key="3">
    <source>
        <dbReference type="ARBA" id="ARBA00022729"/>
    </source>
</evidence>
<dbReference type="InterPro" id="IPR041033">
    <property type="entry name" value="SpaA_PFL_dom_1"/>
</dbReference>
<keyword evidence="2" id="KW-0964">Secreted</keyword>
<dbReference type="RefSeq" id="WP_187536674.1">
    <property type="nucleotide sequence ID" value="NZ_JACRTL010000006.1"/>
</dbReference>
<feature type="chain" id="PRO_5035148288" evidence="6">
    <location>
        <begin position="29"/>
        <end position="1426"/>
    </location>
</feature>
<proteinExistence type="inferred from homology"/>
<organism evidence="9 10">
    <name type="scientific">Massiliimalia timonensis</name>
    <dbReference type="NCBI Taxonomy" id="1987501"/>
    <lineage>
        <taxon>Bacteria</taxon>
        <taxon>Bacillati</taxon>
        <taxon>Bacillota</taxon>
        <taxon>Clostridia</taxon>
        <taxon>Eubacteriales</taxon>
        <taxon>Oscillospiraceae</taxon>
        <taxon>Massiliimalia</taxon>
    </lineage>
</organism>
<dbReference type="PANTHER" id="PTHR36108:SF13">
    <property type="entry name" value="COLOSSIN-B-RELATED"/>
    <property type="match status" value="1"/>
</dbReference>
<evidence type="ECO:0000256" key="5">
    <source>
        <dbReference type="SAM" id="Phobius"/>
    </source>
</evidence>
<feature type="compositionally biased region" description="Pro residues" evidence="4">
    <location>
        <begin position="591"/>
        <end position="603"/>
    </location>
</feature>
<sequence>MKKHLKRLLSMMMAVLLCFGIFPSSAFAKEYEYDGYISMIDHKSRGYSLSSNLPAPFGGYSSDKFTELRINDLINFRTAYCIQFSVGVHTGIGYDQSDDYAAFTAEQKAMINTALTLGYNVETGTKYGGSAIDEYIATQILIWLIAHGQLGTGYETQIVNEFTANSPAAKPIFYQLRENVVNYHTIPSFATDDPSAVGAYTHDLKYNESNGKNETTLVDENHVLGNFAVSYPGVDFSVSGNQLRISTDKKEFGTITAEKRLPSSVPGVVTGGTKYWLRDEYQNVVTFDVEGSAEPVKCYFSLEIKAGTLQLVKTSEDGEVSGIPFHISGGGIEKDVVTGPEGTIRVDNLQAGNYTVTEQAPDKYVQPESQQVTIYPGRTSSVNFSNILKKFTVEMEKVDSVTGEAQGDSTLDGAVYGLFKGETLLDTYTTANGGKFTTKEYPCGPDYSIREISPSEGYLLDETVYPVGAEPGNFTLENNSIPMTATEDVILGSIAITKHTDQPAIPDLKEPAPQSDAPAEESNPAESVPVEDVPVEEPAESNSVEEAPTSSSSGISESTPVPEDADASSSQPEESAESGPTAESAEEPSPESSPAPESEPQPAPSVSSVPEIIPAAASLASNASILPLSTTASHDEVQIEQPEEGAEFQIYLASAGSYENAKESERDLLITDSHGFAKSKSMPYGLYVVHQTKGAAGQKFVPDFSVFISEHGKTYYFILNNPTFTSLIRFEKKDLESGKIIPLAGTAVKIKNADTGEWVVQHLNYPSPIDIDTFVTDSTGTLMLPQPLPFGNYELFEQQSPWGYVFDGEPVPFVVDGTQDVVTVEKYNIPQKGTITVSKEGEVFSHVAESGGMYQPQYEVQGQPGAVYDITALEDIVTPDGTVHLKAGELVTTLTTGSDGIATSEPLYLGRYQILERTAPDGMVVDPEPEEVTLSYAGQEVEITSASVGFVNERQKVEISLKKLLEQDETFSIGMNEEWKNITFGLFAAEQLTASDGTSIPADGLMETIGIDENGNAVFKTDVPCGASLYVKEIGTDDHYILSDKKYPVVFEYGGQDVTKVQIQVNNGEAIENTLKRGKVSGWKVDQDGFELAGAKIGLFCFDETEFTEETAFLVTESNPIGYFEFDKVPVGNWLVREIAPPAAFILTEETFPVEITEDGQTIEITIENQIIKGTAETTKVDADFPENKLSGAVFEVYADVDNNGEFDAEIDKLAGEMAETEPGLYQMKNLVYGNYFLHEKESPEFFQRDENYYLFSITENEAVVRIETEAGVGFLNKAQTGSLKVVKTADDDSIEGRTFKITGTDFMGNPYEQEFQTDEKGEIHVTLRVGEYTVSEVAGEDAEKYILPDDQTIEIKAGETTTVKMHNKLVPEVPTVPQTGDHPWTPAVLIGLSVLAVLSAGGLLVLRFAGKKKKATVDEDQGAEE</sequence>
<dbReference type="SUPFAM" id="SSF49452">
    <property type="entry name" value="Starch-binding domain-like"/>
    <property type="match status" value="1"/>
</dbReference>
<dbReference type="PANTHER" id="PTHR36108">
    <property type="entry name" value="COLOSSIN-B-RELATED"/>
    <property type="match status" value="1"/>
</dbReference>
<dbReference type="InterPro" id="IPR013552">
    <property type="entry name" value="Thioester_dom"/>
</dbReference>
<keyword evidence="5" id="KW-0472">Membrane</keyword>
<feature type="domain" description="SpaA-like prealbumin fold" evidence="8">
    <location>
        <begin position="1079"/>
        <end position="1170"/>
    </location>
</feature>
<dbReference type="Gene3D" id="2.60.40.10">
    <property type="entry name" value="Immunoglobulins"/>
    <property type="match status" value="8"/>
</dbReference>
<evidence type="ECO:0000259" key="7">
    <source>
        <dbReference type="Pfam" id="PF08341"/>
    </source>
</evidence>
<evidence type="ECO:0000256" key="1">
    <source>
        <dbReference type="ARBA" id="ARBA00007257"/>
    </source>
</evidence>
<evidence type="ECO:0000259" key="8">
    <source>
        <dbReference type="Pfam" id="PF17802"/>
    </source>
</evidence>
<keyword evidence="3 6" id="KW-0732">Signal</keyword>
<comment type="caution">
    <text evidence="9">The sequence shown here is derived from an EMBL/GenBank/DDBJ whole genome shotgun (WGS) entry which is preliminary data.</text>
</comment>
<feature type="signal peptide" evidence="6">
    <location>
        <begin position="1"/>
        <end position="28"/>
    </location>
</feature>
<evidence type="ECO:0000313" key="10">
    <source>
        <dbReference type="Proteomes" id="UP000632659"/>
    </source>
</evidence>
<feature type="domain" description="SpaA-like prealbumin fold" evidence="8">
    <location>
        <begin position="1176"/>
        <end position="1268"/>
    </location>
</feature>
<feature type="domain" description="SpaA-like prealbumin fold" evidence="8">
    <location>
        <begin position="393"/>
        <end position="469"/>
    </location>
</feature>
<name>A0A8J6P260_9FIRM</name>
<dbReference type="InterPro" id="IPR013784">
    <property type="entry name" value="Carb-bd-like_fold"/>
</dbReference>
<feature type="domain" description="SpaA-like prealbumin fold" evidence="8">
    <location>
        <begin position="1282"/>
        <end position="1369"/>
    </location>
</feature>
<keyword evidence="10" id="KW-1185">Reference proteome</keyword>
<reference evidence="9" key="1">
    <citation type="submission" date="2020-08" db="EMBL/GenBank/DDBJ databases">
        <title>Genome public.</title>
        <authorList>
            <person name="Liu C."/>
            <person name="Sun Q."/>
        </authorList>
    </citation>
    <scope>NUCLEOTIDE SEQUENCE</scope>
    <source>
        <strain evidence="9">NSJ-15</strain>
    </source>
</reference>
<keyword evidence="5" id="KW-0812">Transmembrane</keyword>
<evidence type="ECO:0000256" key="2">
    <source>
        <dbReference type="ARBA" id="ARBA00022525"/>
    </source>
</evidence>
<feature type="transmembrane region" description="Helical" evidence="5">
    <location>
        <begin position="1385"/>
        <end position="1407"/>
    </location>
</feature>
<dbReference type="Proteomes" id="UP000632659">
    <property type="component" value="Unassembled WGS sequence"/>
</dbReference>
<dbReference type="Pfam" id="PF08341">
    <property type="entry name" value="TED"/>
    <property type="match status" value="1"/>
</dbReference>
<evidence type="ECO:0000256" key="4">
    <source>
        <dbReference type="SAM" id="MobiDB-lite"/>
    </source>
</evidence>